<keyword evidence="4" id="KW-1185">Reference proteome</keyword>
<feature type="region of interest" description="Disordered" evidence="1">
    <location>
        <begin position="1"/>
        <end position="32"/>
    </location>
</feature>
<dbReference type="InterPro" id="IPR055338">
    <property type="entry name" value="YqfX-like"/>
</dbReference>
<accession>A0ABU5CQG2</accession>
<gene>
    <name evidence="3" type="ORF">RWD45_07665</name>
</gene>
<keyword evidence="2" id="KW-0472">Membrane</keyword>
<dbReference type="RefSeq" id="WP_320379188.1">
    <property type="nucleotide sequence ID" value="NZ_JAWDIQ010000001.1"/>
</dbReference>
<dbReference type="EMBL" id="JAWDIQ010000001">
    <property type="protein sequence ID" value="MDY0408455.1"/>
    <property type="molecule type" value="Genomic_DNA"/>
</dbReference>
<comment type="caution">
    <text evidence="3">The sequence shown here is derived from an EMBL/GenBank/DDBJ whole genome shotgun (WGS) entry which is preliminary data.</text>
</comment>
<name>A0ABU5CQG2_9BACI</name>
<feature type="transmembrane region" description="Helical" evidence="2">
    <location>
        <begin position="63"/>
        <end position="91"/>
    </location>
</feature>
<dbReference type="PANTHER" id="PTHR40040:SF1">
    <property type="entry name" value="MEMBRANE PROTEIN"/>
    <property type="match status" value="1"/>
</dbReference>
<evidence type="ECO:0000313" key="3">
    <source>
        <dbReference type="EMBL" id="MDY0408455.1"/>
    </source>
</evidence>
<feature type="transmembrane region" description="Helical" evidence="2">
    <location>
        <begin position="98"/>
        <end position="117"/>
    </location>
</feature>
<sequence>MNHNTQDNENKPVNNSDLDSPRDIASYSDRDEETAAELSAVDLHDHRESRVDDGTNVNQSVGWVALALSIISFFWLPVIMGAAGIIVGIVARNRHAETLGNIAIGAGIVSIVLSLFIRPFV</sequence>
<reference evidence="3 4" key="1">
    <citation type="submission" date="2023-10" db="EMBL/GenBank/DDBJ databases">
        <title>Virgibacillus soli CC-YMP-6 genome.</title>
        <authorList>
            <person name="Miliotis G."/>
            <person name="Sengupta P."/>
            <person name="Hameed A."/>
            <person name="Chuvochina M."/>
            <person name="Mcdonagh F."/>
            <person name="Simpson A.C."/>
            <person name="Singh N.K."/>
            <person name="Rekha P.D."/>
            <person name="Raman K."/>
            <person name="Hugenholtz P."/>
            <person name="Venkateswaran K."/>
        </authorList>
    </citation>
    <scope>NUCLEOTIDE SEQUENCE [LARGE SCALE GENOMIC DNA]</scope>
    <source>
        <strain evidence="3 4">CC-YMP-6</strain>
    </source>
</reference>
<keyword evidence="2" id="KW-1133">Transmembrane helix</keyword>
<feature type="compositionally biased region" description="Basic and acidic residues" evidence="1">
    <location>
        <begin position="1"/>
        <end position="10"/>
    </location>
</feature>
<evidence type="ECO:0000313" key="4">
    <source>
        <dbReference type="Proteomes" id="UP001275315"/>
    </source>
</evidence>
<keyword evidence="2" id="KW-0812">Transmembrane</keyword>
<dbReference type="Proteomes" id="UP001275315">
    <property type="component" value="Unassembled WGS sequence"/>
</dbReference>
<organism evidence="3 4">
    <name type="scientific">Paracerasibacillus soli</name>
    <dbReference type="NCBI Taxonomy" id="480284"/>
    <lineage>
        <taxon>Bacteria</taxon>
        <taxon>Bacillati</taxon>
        <taxon>Bacillota</taxon>
        <taxon>Bacilli</taxon>
        <taxon>Bacillales</taxon>
        <taxon>Bacillaceae</taxon>
        <taxon>Paracerasibacillus</taxon>
    </lineage>
</organism>
<protein>
    <submittedName>
        <fullName evidence="3">DUF4190 domain-containing protein</fullName>
    </submittedName>
</protein>
<proteinExistence type="predicted"/>
<dbReference type="PANTHER" id="PTHR40040">
    <property type="entry name" value="SMALL HYDROPHOBIC PROTEIN-RELATED"/>
    <property type="match status" value="1"/>
</dbReference>
<evidence type="ECO:0000256" key="1">
    <source>
        <dbReference type="SAM" id="MobiDB-lite"/>
    </source>
</evidence>
<evidence type="ECO:0000256" key="2">
    <source>
        <dbReference type="SAM" id="Phobius"/>
    </source>
</evidence>